<dbReference type="EMBL" id="CP067140">
    <property type="protein sequence ID" value="WCR05267.1"/>
    <property type="molecule type" value="Genomic_DNA"/>
</dbReference>
<evidence type="ECO:0000313" key="3">
    <source>
        <dbReference type="EMBL" id="SIT12528.1"/>
    </source>
</evidence>
<dbReference type="PANTHER" id="PTHR35342:SF5">
    <property type="entry name" value="TRICARBOXYLIC TRANSPORT PROTEIN"/>
    <property type="match status" value="1"/>
</dbReference>
<feature type="transmembrane region" description="Helical" evidence="1">
    <location>
        <begin position="140"/>
        <end position="160"/>
    </location>
</feature>
<feature type="transmembrane region" description="Helical" evidence="1">
    <location>
        <begin position="112"/>
        <end position="134"/>
    </location>
</feature>
<dbReference type="AlphaFoldDB" id="A0AA46A7E7"/>
<organism evidence="3 5">
    <name type="scientific">Paracoccus saliphilus</name>
    <dbReference type="NCBI Taxonomy" id="405559"/>
    <lineage>
        <taxon>Bacteria</taxon>
        <taxon>Pseudomonadati</taxon>
        <taxon>Pseudomonadota</taxon>
        <taxon>Alphaproteobacteria</taxon>
        <taxon>Rhodobacterales</taxon>
        <taxon>Paracoccaceae</taxon>
        <taxon>Paracoccus</taxon>
    </lineage>
</organism>
<reference evidence="4 6" key="2">
    <citation type="submission" date="2021-01" db="EMBL/GenBank/DDBJ databases">
        <title>Biogeographic distribution of Paracoccus.</title>
        <authorList>
            <person name="Hollensteiner J."/>
            <person name="Leineberger J."/>
            <person name="Brinkhoff T."/>
            <person name="Daniel R."/>
        </authorList>
    </citation>
    <scope>NUCLEOTIDE SEQUENCE [LARGE SCALE GENOMIC DNA]</scope>
    <source>
        <strain evidence="4 6">DSM 18447</strain>
    </source>
</reference>
<feature type="transmembrane region" description="Helical" evidence="1">
    <location>
        <begin position="172"/>
        <end position="193"/>
    </location>
</feature>
<feature type="domain" description="DUF112" evidence="2">
    <location>
        <begin position="24"/>
        <end position="439"/>
    </location>
</feature>
<protein>
    <submittedName>
        <fullName evidence="3">TctA family transporter</fullName>
    </submittedName>
    <submittedName>
        <fullName evidence="4">Tripartite tricarboxylate transporter permease</fullName>
    </submittedName>
</protein>
<feature type="transmembrane region" description="Helical" evidence="1">
    <location>
        <begin position="536"/>
        <end position="556"/>
    </location>
</feature>
<feature type="transmembrane region" description="Helical" evidence="1">
    <location>
        <begin position="390"/>
        <end position="406"/>
    </location>
</feature>
<dbReference type="EMBL" id="FTOU01000021">
    <property type="protein sequence ID" value="SIT12528.1"/>
    <property type="molecule type" value="Genomic_DNA"/>
</dbReference>
<dbReference type="PANTHER" id="PTHR35342">
    <property type="entry name" value="TRICARBOXYLIC TRANSPORT PROTEIN"/>
    <property type="match status" value="1"/>
</dbReference>
<keyword evidence="1" id="KW-0472">Membrane</keyword>
<feature type="transmembrane region" description="Helical" evidence="1">
    <location>
        <begin position="468"/>
        <end position="484"/>
    </location>
</feature>
<evidence type="ECO:0000256" key="1">
    <source>
        <dbReference type="SAM" id="Phobius"/>
    </source>
</evidence>
<dbReference type="Proteomes" id="UP001215549">
    <property type="component" value="Chromosome"/>
</dbReference>
<evidence type="ECO:0000313" key="5">
    <source>
        <dbReference type="Proteomes" id="UP000186216"/>
    </source>
</evidence>
<keyword evidence="1" id="KW-0812">Transmembrane</keyword>
<evidence type="ECO:0000313" key="6">
    <source>
        <dbReference type="Proteomes" id="UP001215549"/>
    </source>
</evidence>
<feature type="transmembrane region" description="Helical" evidence="1">
    <location>
        <begin position="12"/>
        <end position="38"/>
    </location>
</feature>
<proteinExistence type="predicted"/>
<accession>A0AA46A7E7</accession>
<keyword evidence="1" id="KW-1133">Transmembrane helix</keyword>
<feature type="transmembrane region" description="Helical" evidence="1">
    <location>
        <begin position="577"/>
        <end position="595"/>
    </location>
</feature>
<dbReference type="Pfam" id="PF01970">
    <property type="entry name" value="TctA"/>
    <property type="match status" value="1"/>
</dbReference>
<feature type="transmembrane region" description="Helical" evidence="1">
    <location>
        <begin position="412"/>
        <end position="429"/>
    </location>
</feature>
<name>A0AA46A7E7_9RHOB</name>
<reference evidence="3 5" key="1">
    <citation type="submission" date="2017-01" db="EMBL/GenBank/DDBJ databases">
        <authorList>
            <person name="Varghese N."/>
            <person name="Submissions S."/>
        </authorList>
    </citation>
    <scope>NUCLEOTIDE SEQUENCE [LARGE SCALE GENOMIC DNA]</scope>
    <source>
        <strain evidence="3 5">DSM 18447</strain>
    </source>
</reference>
<feature type="transmembrane region" description="Helical" evidence="1">
    <location>
        <begin position="199"/>
        <end position="218"/>
    </location>
</feature>
<dbReference type="Proteomes" id="UP000186216">
    <property type="component" value="Unassembled WGS sequence"/>
</dbReference>
<keyword evidence="6" id="KW-1185">Reference proteome</keyword>
<sequence>MDSSLVQSALEALLILFSWQHFIHLLVGVFIGLVVGFIPGLGGIAGMALTLPFVFGMEPASALAMMIGLTAVTTTSDTFMAVLLGIPGSSSAQASVMDGFPLAKQGQAARALSAAFSASLIGGLIGAAILTLAFFAAKPILLAIGFGEQLMLVVFALTLVGMLTGKSVIKGLGGCALGLLLGTIGTAPATGAYRFTLDWLYLSDGLSLILVALGVFAIPEIVDVLKNRSSIAGETVVGRGWFRGIRDSYTNIWLVVRCSVIGAMVGFLPGLGGSVVDWIAYGHAMQTTKNRENFGKGEIRGLIGPEAAANAKEGGALIPTLFFGIPGSGSMALLLGGLVIIGLTPGRSMVSENADMIYLIIWSIAIANVLGTGISMAVTKPVSKLTQMNFRVIAPIVLVAVFFSAYQNSGNWGDILILIVFGCAGILLKRFGWSRAALLIGFVLSSNLEAAVYRTVQVYGWSVFHRPLTLVILCFAIMSLIIAFRNRTRPSKASQIEYTGGLKTLPAQILLTSGLLALTLAILADVADLRFLSMVFPVTVATITGVILVVAIVQMARKSNAPGLIYDEDAEGADFKGTLNCLGWVLLLPAVSWLVGYQFGAPVFVFAFLSIFAKITLHRSLIGAAVIAVIVYVVTAVLGMEVPNGLLNPVISNALGSLMLADHGGAAPIPSI</sequence>
<feature type="transmembrane region" description="Helical" evidence="1">
    <location>
        <begin position="505"/>
        <end position="524"/>
    </location>
</feature>
<gene>
    <name evidence="4" type="ORF">JHX88_11390</name>
    <name evidence="3" type="ORF">SAMN05421772_12148</name>
</gene>
<evidence type="ECO:0000313" key="4">
    <source>
        <dbReference type="EMBL" id="WCR05267.1"/>
    </source>
</evidence>
<feature type="transmembrane region" description="Helical" evidence="1">
    <location>
        <begin position="622"/>
        <end position="640"/>
    </location>
</feature>
<evidence type="ECO:0000259" key="2">
    <source>
        <dbReference type="Pfam" id="PF01970"/>
    </source>
</evidence>
<feature type="transmembrane region" description="Helical" evidence="1">
    <location>
        <begin position="321"/>
        <end position="344"/>
    </location>
</feature>
<dbReference type="InterPro" id="IPR002823">
    <property type="entry name" value="DUF112_TM"/>
</dbReference>
<feature type="transmembrane region" description="Helical" evidence="1">
    <location>
        <begin position="356"/>
        <end position="378"/>
    </location>
</feature>